<dbReference type="Proteomes" id="UP000475862">
    <property type="component" value="Unassembled WGS sequence"/>
</dbReference>
<protein>
    <submittedName>
        <fullName evidence="1">Uncharacterized protein</fullName>
    </submittedName>
</protein>
<evidence type="ECO:0000313" key="1">
    <source>
        <dbReference type="EMBL" id="KAE9526164.1"/>
    </source>
</evidence>
<organism evidence="1 2">
    <name type="scientific">Aphis glycines</name>
    <name type="common">Soybean aphid</name>
    <dbReference type="NCBI Taxonomy" id="307491"/>
    <lineage>
        <taxon>Eukaryota</taxon>
        <taxon>Metazoa</taxon>
        <taxon>Ecdysozoa</taxon>
        <taxon>Arthropoda</taxon>
        <taxon>Hexapoda</taxon>
        <taxon>Insecta</taxon>
        <taxon>Pterygota</taxon>
        <taxon>Neoptera</taxon>
        <taxon>Paraneoptera</taxon>
        <taxon>Hemiptera</taxon>
        <taxon>Sternorrhyncha</taxon>
        <taxon>Aphidomorpha</taxon>
        <taxon>Aphidoidea</taxon>
        <taxon>Aphididae</taxon>
        <taxon>Aphidini</taxon>
        <taxon>Aphis</taxon>
        <taxon>Aphis</taxon>
    </lineage>
</organism>
<evidence type="ECO:0000313" key="2">
    <source>
        <dbReference type="Proteomes" id="UP000475862"/>
    </source>
</evidence>
<dbReference type="OrthoDB" id="6627168at2759"/>
<dbReference type="EMBL" id="VYZN01000055">
    <property type="protein sequence ID" value="KAE9526164.1"/>
    <property type="molecule type" value="Genomic_DNA"/>
</dbReference>
<keyword evidence="2" id="KW-1185">Reference proteome</keyword>
<comment type="caution">
    <text evidence="1">The sequence shown here is derived from an EMBL/GenBank/DDBJ whole genome shotgun (WGS) entry which is preliminary data.</text>
</comment>
<name>A0A6G0T542_APHGL</name>
<sequence length="266" mass="31946">MDSFNKSGPLVLQGNINEHFRVLHKSNENEQGRQKCINEDTVETILIKFEDYCSPKKNKAMTFYKFFTRNQPQDETFDSFNTSLKELMKQCDFKSDEDWILKSRVVLRIEKKDVQKRLLREDLLLEKTLQYCRAVEAAEQNREELEQSIEANRVWNMEDKTKSKSKYCNNYSEKKIMCQILMIKIKILSIKEVIHKKLRIDKQNLTVLILMYWVFNTLYYIDKNNQKEINQNYYNKTSLNKNIEFRTGEKVWNKMLKVIFSKNGQK</sequence>
<dbReference type="AlphaFoldDB" id="A0A6G0T542"/>
<dbReference type="PANTHER" id="PTHR33198">
    <property type="entry name" value="ANK_REP_REGION DOMAIN-CONTAINING PROTEIN-RELATED"/>
    <property type="match status" value="1"/>
</dbReference>
<accession>A0A6G0T542</accession>
<proteinExistence type="predicted"/>
<gene>
    <name evidence="1" type="ORF">AGLY_013795</name>
</gene>
<reference evidence="1 2" key="1">
    <citation type="submission" date="2019-08" db="EMBL/GenBank/DDBJ databases">
        <title>The genome of the soybean aphid Biotype 1, its phylome, world population structure and adaptation to the North American continent.</title>
        <authorList>
            <person name="Giordano R."/>
            <person name="Donthu R.K."/>
            <person name="Hernandez A.G."/>
            <person name="Wright C.L."/>
            <person name="Zimin A.V."/>
        </authorList>
    </citation>
    <scope>NUCLEOTIDE SEQUENCE [LARGE SCALE GENOMIC DNA]</scope>
    <source>
        <tissue evidence="1">Whole aphids</tissue>
    </source>
</reference>